<proteinExistence type="inferred from homology"/>
<dbReference type="SUPFAM" id="SSF52540">
    <property type="entry name" value="P-loop containing nucleoside triphosphate hydrolases"/>
    <property type="match status" value="1"/>
</dbReference>
<dbReference type="CDD" id="cd03272">
    <property type="entry name" value="ABC_SMC3_euk"/>
    <property type="match status" value="1"/>
</dbReference>
<keyword evidence="3" id="KW-0132">Cell division</keyword>
<organism evidence="11 12">
    <name type="scientific">Neurospora tetrasperma (strain FGSC 2508 / ATCC MYA-4615 / P0657)</name>
    <dbReference type="NCBI Taxonomy" id="510951"/>
    <lineage>
        <taxon>Eukaryota</taxon>
        <taxon>Fungi</taxon>
        <taxon>Dikarya</taxon>
        <taxon>Ascomycota</taxon>
        <taxon>Pezizomycotina</taxon>
        <taxon>Sordariomycetes</taxon>
        <taxon>Sordariomycetidae</taxon>
        <taxon>Sordariales</taxon>
        <taxon>Sordariaceae</taxon>
        <taxon>Neurospora</taxon>
    </lineage>
</organism>
<dbReference type="InterPro" id="IPR036277">
    <property type="entry name" value="SMC_hinge_sf"/>
</dbReference>
<evidence type="ECO:0000256" key="3">
    <source>
        <dbReference type="ARBA" id="ARBA00022618"/>
    </source>
</evidence>
<evidence type="ECO:0000256" key="2">
    <source>
        <dbReference type="ARBA" id="ARBA00005917"/>
    </source>
</evidence>
<dbReference type="Gene3D" id="3.40.50.300">
    <property type="entry name" value="P-loop containing nucleotide triphosphate hydrolases"/>
    <property type="match status" value="2"/>
</dbReference>
<dbReference type="Gene3D" id="1.20.1060.20">
    <property type="match status" value="1"/>
</dbReference>
<comment type="similarity">
    <text evidence="2">Belongs to the SMC family. SMC3 subfamily.</text>
</comment>
<dbReference type="OrthoDB" id="431497at2759"/>
<feature type="coiled-coil region" evidence="8">
    <location>
        <begin position="592"/>
        <end position="689"/>
    </location>
</feature>
<gene>
    <name evidence="11" type="ORF">NEUTE1DRAFT_64002</name>
</gene>
<dbReference type="SUPFAM" id="SSF75553">
    <property type="entry name" value="Smc hinge domain"/>
    <property type="match status" value="1"/>
</dbReference>
<dbReference type="GO" id="GO:0007059">
    <property type="term" value="P:chromosome segregation"/>
    <property type="evidence" value="ECO:0007669"/>
    <property type="project" value="UniProtKB-ARBA"/>
</dbReference>
<dbReference type="KEGG" id="nte:NEUTE1DRAFT64002"/>
<reference evidence="12" key="1">
    <citation type="journal article" date="2011" name="Genetics">
        <title>Massive changes in genome architecture accompany the transition to self-fertility in the filamentous fungus Neurospora tetrasperma.</title>
        <authorList>
            <person name="Ellison C.E."/>
            <person name="Stajich J.E."/>
            <person name="Jacobson D.J."/>
            <person name="Natvig D.O."/>
            <person name="Lapidus A."/>
            <person name="Foster B."/>
            <person name="Aerts A."/>
            <person name="Riley R."/>
            <person name="Lindquist E.A."/>
            <person name="Grigoriev I.V."/>
            <person name="Taylor J.W."/>
        </authorList>
    </citation>
    <scope>NUCLEOTIDE SEQUENCE [LARGE SCALE GENOMIC DNA]</scope>
    <source>
        <strain evidence="12">FGSC 2508 / P0657</strain>
    </source>
</reference>
<feature type="coiled-coil region" evidence="8">
    <location>
        <begin position="718"/>
        <end position="747"/>
    </location>
</feature>
<name>F8MKQ4_NEUT8</name>
<feature type="coiled-coil region" evidence="8">
    <location>
        <begin position="775"/>
        <end position="851"/>
    </location>
</feature>
<evidence type="ECO:0000259" key="10">
    <source>
        <dbReference type="SMART" id="SM00968"/>
    </source>
</evidence>
<keyword evidence="6" id="KW-0539">Nucleus</keyword>
<protein>
    <recommendedName>
        <fullName evidence="10">SMC hinge domain-containing protein</fullName>
    </recommendedName>
</protein>
<dbReference type="PANTHER" id="PTHR43977">
    <property type="entry name" value="STRUCTURAL MAINTENANCE OF CHROMOSOMES PROTEIN 3"/>
    <property type="match status" value="1"/>
</dbReference>
<dbReference type="Proteomes" id="UP000008065">
    <property type="component" value="Unassembled WGS sequence"/>
</dbReference>
<evidence type="ECO:0000256" key="4">
    <source>
        <dbReference type="ARBA" id="ARBA00022776"/>
    </source>
</evidence>
<evidence type="ECO:0000256" key="5">
    <source>
        <dbReference type="ARBA" id="ARBA00023054"/>
    </source>
</evidence>
<dbReference type="RefSeq" id="XP_009851333.1">
    <property type="nucleotide sequence ID" value="XM_009853031.1"/>
</dbReference>
<keyword evidence="4" id="KW-0498">Mitosis</keyword>
<dbReference type="GO" id="GO:0005634">
    <property type="term" value="C:nucleus"/>
    <property type="evidence" value="ECO:0007669"/>
    <property type="project" value="UniProtKB-SubCell"/>
</dbReference>
<evidence type="ECO:0000313" key="11">
    <source>
        <dbReference type="EMBL" id="EGO58282.1"/>
    </source>
</evidence>
<dbReference type="InterPro" id="IPR041741">
    <property type="entry name" value="SMC3_ABC_euk"/>
</dbReference>
<dbReference type="GO" id="GO:0051301">
    <property type="term" value="P:cell division"/>
    <property type="evidence" value="ECO:0007669"/>
    <property type="project" value="UniProtKB-KW"/>
</dbReference>
<evidence type="ECO:0000256" key="8">
    <source>
        <dbReference type="SAM" id="Coils"/>
    </source>
</evidence>
<dbReference type="GO" id="GO:0005694">
    <property type="term" value="C:chromosome"/>
    <property type="evidence" value="ECO:0007669"/>
    <property type="project" value="InterPro"/>
</dbReference>
<dbReference type="HOGENOM" id="CLU_001042_5_0_1"/>
<keyword evidence="12" id="KW-1185">Reference proteome</keyword>
<dbReference type="Pfam" id="PF02463">
    <property type="entry name" value="SMC_N"/>
    <property type="match status" value="1"/>
</dbReference>
<dbReference type="InterPro" id="IPR003395">
    <property type="entry name" value="RecF/RecN/SMC_N"/>
</dbReference>
<evidence type="ECO:0000256" key="6">
    <source>
        <dbReference type="ARBA" id="ARBA00023242"/>
    </source>
</evidence>
<sequence length="1117" mass="128366">MHIKQIIIQGFKSYKEQTVIEPFSPGTNVIVGRNGSGKSNFFAAIRFVLSDAYTNMSREERQALLHEGSGSAVMSAYVEIIFDNTDKRFSEPGDEVVIRRTIGLKKDEYSVDKKVQTRADVLKILETAGFAKENPFYIVPQGRVAAITNMKENERLNLLKEIAGTNLYDDRRIQSLKIMAETNSKREKIDELLEYIKERLSELEEEKDELRDFQEKDRERRCLEYAHWHRLQETNNNTLEQIEEVRQGGAGATTKDRVQLQKTEKEIAALDHKFQELKQTLELLAIERRQLDEDRKDTARSQAKAELKLKDLDETRHSREKAQQQQEAELNEVRRRIQAAESELAKITPDYEKWKKEEEELAAARDLAATGRTRLLTKQTRSSQFRTKAERDAFLKSEIEETTMQLANQRANEMDAKEQVTLVENSIKQLEKEIQNIRDRLEGYGEDRSSIAEKLTKAQEAREHLLPVEQVAGNSLFHYVVDNEKTGTMLSEYLHKSYGGRVTFMPLEQLRPRQVKMPRASDAQPLINKIEFDPIYEKAFQQVFGRTIVCPNLSIASQYARTHGVDAITPEGDTTNKRGAMTGGFVDARRSRLEAVRRLEELRELYEQQLEDLDRIKKEDEILEQKITSANGEERKLDQQLRQFESGFDPLKVDLRTKQLQLERERRHLEDAKMRWAAIEKNLKEFDENLTAYRAEMASEFKKALSAAEERQLEEFGAEEHRLQMQLKEISKKRLELEGRKKSLETELRAHLRPQEDQLRSQAFENSATGGSGSFKDAQKELKKLKKAAAEVDRQLQENEEKTEGIAAEIAELEAHKAQKEQEQQELQKRIDQYQKKLEKNSQTKARLLQQAAEYAKNIRDLGILPEEAFGKLRKVNEALKKYKHINKKAFDQYNNFTTQREQLLKRRKELDTSQKSIEELIQHLDHAKDEAIERTFKQVSREFSTIFEKLVPAGHGRLVIQRKAAGSKNRNPEDSDEDGPSSAKGVESYSGVGISVSFNSKVMDEQQKIQQLSGGQKSLCALCLIFALQAAESSPFVIFDEVDANLDAQYRTAVAALLDSISKTQKTQFICTTFRPEIVLVADKCYGVTFHNKTSTIDCVPTEDALNFVEGQVSGK</sequence>
<dbReference type="GO" id="GO:0016887">
    <property type="term" value="F:ATP hydrolysis activity"/>
    <property type="evidence" value="ECO:0007669"/>
    <property type="project" value="InterPro"/>
</dbReference>
<keyword evidence="5 8" id="KW-0175">Coiled coil</keyword>
<dbReference type="Gene3D" id="3.30.70.1620">
    <property type="match status" value="1"/>
</dbReference>
<feature type="coiled-coil region" evidence="8">
    <location>
        <begin position="186"/>
        <end position="220"/>
    </location>
</feature>
<dbReference type="InterPro" id="IPR010935">
    <property type="entry name" value="SMC_hinge"/>
</dbReference>
<feature type="compositionally biased region" description="Basic and acidic residues" evidence="9">
    <location>
        <begin position="293"/>
        <end position="322"/>
    </location>
</feature>
<dbReference type="FunFam" id="3.40.50.300:FF:000424">
    <property type="entry name" value="Structural maintenance of chromosomes 3"/>
    <property type="match status" value="1"/>
</dbReference>
<feature type="region of interest" description="Disordered" evidence="9">
    <location>
        <begin position="964"/>
        <end position="989"/>
    </location>
</feature>
<dbReference type="SMART" id="SM00968">
    <property type="entry name" value="SMC_hinge"/>
    <property type="match status" value="1"/>
</dbReference>
<dbReference type="GO" id="GO:0051276">
    <property type="term" value="P:chromosome organization"/>
    <property type="evidence" value="ECO:0007669"/>
    <property type="project" value="InterPro"/>
</dbReference>
<dbReference type="AlphaFoldDB" id="F8MKQ4"/>
<keyword evidence="7" id="KW-0131">Cell cycle</keyword>
<evidence type="ECO:0000313" key="12">
    <source>
        <dbReference type="Proteomes" id="UP000008065"/>
    </source>
</evidence>
<evidence type="ECO:0000256" key="1">
    <source>
        <dbReference type="ARBA" id="ARBA00004123"/>
    </source>
</evidence>
<dbReference type="VEuPathDB" id="FungiDB:NEUTE1DRAFT_64002"/>
<accession>F8MKQ4</accession>
<dbReference type="GO" id="GO:0005524">
    <property type="term" value="F:ATP binding"/>
    <property type="evidence" value="ECO:0007669"/>
    <property type="project" value="InterPro"/>
</dbReference>
<feature type="coiled-coil region" evidence="8">
    <location>
        <begin position="399"/>
        <end position="447"/>
    </location>
</feature>
<dbReference type="GeneID" id="20829046"/>
<dbReference type="InterPro" id="IPR024704">
    <property type="entry name" value="SMC"/>
</dbReference>
<dbReference type="Pfam" id="PF06470">
    <property type="entry name" value="SMC_hinge"/>
    <property type="match status" value="1"/>
</dbReference>
<dbReference type="PIRSF" id="PIRSF005719">
    <property type="entry name" value="SMC"/>
    <property type="match status" value="1"/>
</dbReference>
<feature type="region of interest" description="Disordered" evidence="9">
    <location>
        <begin position="293"/>
        <end position="333"/>
    </location>
</feature>
<dbReference type="InterPro" id="IPR027417">
    <property type="entry name" value="P-loop_NTPase"/>
</dbReference>
<evidence type="ECO:0000256" key="7">
    <source>
        <dbReference type="ARBA" id="ARBA00023306"/>
    </source>
</evidence>
<dbReference type="FunFam" id="3.40.50.300:FF:000370">
    <property type="entry name" value="Structural maintenance of chromosomes 3"/>
    <property type="match status" value="1"/>
</dbReference>
<comment type="subcellular location">
    <subcellularLocation>
        <location evidence="1">Nucleus</location>
    </subcellularLocation>
</comment>
<feature type="domain" description="SMC hinge" evidence="10">
    <location>
        <begin position="445"/>
        <end position="560"/>
    </location>
</feature>
<evidence type="ECO:0000256" key="9">
    <source>
        <dbReference type="SAM" id="MobiDB-lite"/>
    </source>
</evidence>
<dbReference type="EMBL" id="GL891304">
    <property type="protein sequence ID" value="EGO58282.1"/>
    <property type="molecule type" value="Genomic_DNA"/>
</dbReference>